<keyword evidence="12" id="KW-1185">Reference proteome</keyword>
<dbReference type="InterPro" id="IPR027312">
    <property type="entry name" value="Sda1"/>
</dbReference>
<dbReference type="InterPro" id="IPR007949">
    <property type="entry name" value="SDA1_MD"/>
</dbReference>
<feature type="compositionally biased region" description="Acidic residues" evidence="7">
    <location>
        <begin position="569"/>
        <end position="578"/>
    </location>
</feature>
<keyword evidence="5 6" id="KW-0539">Nucleus</keyword>
<dbReference type="GO" id="GO:0015031">
    <property type="term" value="P:protein transport"/>
    <property type="evidence" value="ECO:0007669"/>
    <property type="project" value="UniProtKB-KW"/>
</dbReference>
<feature type="region of interest" description="Disordered" evidence="7">
    <location>
        <begin position="656"/>
        <end position="675"/>
    </location>
</feature>
<evidence type="ECO:0000313" key="11">
    <source>
        <dbReference type="EMBL" id="PWW78167.1"/>
    </source>
</evidence>
<dbReference type="GO" id="GO:0005730">
    <property type="term" value="C:nucleolus"/>
    <property type="evidence" value="ECO:0007669"/>
    <property type="project" value="UniProtKB-SubCell"/>
</dbReference>
<dbReference type="InterPro" id="IPR048292">
    <property type="entry name" value="SDA1_C"/>
</dbReference>
<feature type="region of interest" description="Disordered" evidence="7">
    <location>
        <begin position="680"/>
        <end position="749"/>
    </location>
</feature>
<evidence type="ECO:0000256" key="2">
    <source>
        <dbReference type="ARBA" id="ARBA00022448"/>
    </source>
</evidence>
<dbReference type="Pfam" id="PF21638">
    <property type="entry name" value="SDA1_C"/>
    <property type="match status" value="1"/>
</dbReference>
<feature type="domain" description="SDA1 N-terminal" evidence="9">
    <location>
        <begin position="65"/>
        <end position="434"/>
    </location>
</feature>
<evidence type="ECO:0000259" key="9">
    <source>
        <dbReference type="Pfam" id="PF08158"/>
    </source>
</evidence>
<dbReference type="PANTHER" id="PTHR12730:SF0">
    <property type="entry name" value="PROTEIN SDA1 HOMOLOG"/>
    <property type="match status" value="1"/>
</dbReference>
<feature type="compositionally biased region" description="Basic residues" evidence="7">
    <location>
        <begin position="707"/>
        <end position="726"/>
    </location>
</feature>
<feature type="compositionally biased region" description="Basic and acidic residues" evidence="7">
    <location>
        <begin position="680"/>
        <end position="690"/>
    </location>
</feature>
<evidence type="ECO:0000259" key="10">
    <source>
        <dbReference type="Pfam" id="PF21638"/>
    </source>
</evidence>
<protein>
    <recommendedName>
        <fullName evidence="6">Protein SDA1</fullName>
    </recommendedName>
</protein>
<dbReference type="InterPro" id="IPR012977">
    <property type="entry name" value="SDA1_N"/>
</dbReference>
<comment type="similarity">
    <text evidence="1 6">Belongs to the SDA1 family.</text>
</comment>
<dbReference type="GO" id="GO:0042273">
    <property type="term" value="P:ribosomal large subunit biogenesis"/>
    <property type="evidence" value="ECO:0007669"/>
    <property type="project" value="UniProtKB-UniRule"/>
</dbReference>
<dbReference type="OrthoDB" id="2196187at2759"/>
<dbReference type="EMBL" id="PYWC01000017">
    <property type="protein sequence ID" value="PWW78167.1"/>
    <property type="molecule type" value="Genomic_DNA"/>
</dbReference>
<evidence type="ECO:0000256" key="3">
    <source>
        <dbReference type="ARBA" id="ARBA00022517"/>
    </source>
</evidence>
<feature type="region of interest" description="Disordered" evidence="7">
    <location>
        <begin position="508"/>
        <end position="541"/>
    </location>
</feature>
<evidence type="ECO:0000259" key="8">
    <source>
        <dbReference type="Pfam" id="PF05285"/>
    </source>
</evidence>
<evidence type="ECO:0000256" key="6">
    <source>
        <dbReference type="RuleBase" id="RU365057"/>
    </source>
</evidence>
<keyword evidence="2 6" id="KW-0813">Transport</keyword>
<feature type="region of interest" description="Disordered" evidence="7">
    <location>
        <begin position="569"/>
        <end position="598"/>
    </location>
</feature>
<dbReference type="AlphaFoldDB" id="A0A317SXG3"/>
<keyword evidence="3 6" id="KW-0690">Ribosome biogenesis</keyword>
<feature type="compositionally biased region" description="Basic and acidic residues" evidence="7">
    <location>
        <begin position="727"/>
        <end position="742"/>
    </location>
</feature>
<dbReference type="PANTHER" id="PTHR12730">
    <property type="entry name" value="HSDA/SDA1-RELATED"/>
    <property type="match status" value="1"/>
</dbReference>
<evidence type="ECO:0000256" key="5">
    <source>
        <dbReference type="ARBA" id="ARBA00023242"/>
    </source>
</evidence>
<proteinExistence type="inferred from homology"/>
<feature type="compositionally biased region" description="Acidic residues" evidence="7">
    <location>
        <begin position="513"/>
        <end position="541"/>
    </location>
</feature>
<evidence type="ECO:0000256" key="7">
    <source>
        <dbReference type="SAM" id="MobiDB-lite"/>
    </source>
</evidence>
<comment type="caution">
    <text evidence="11">The sequence shown here is derived from an EMBL/GenBank/DDBJ whole genome shotgun (WGS) entry which is preliminary data.</text>
</comment>
<feature type="domain" description="SDA1 middle" evidence="8">
    <location>
        <begin position="560"/>
        <end position="682"/>
    </location>
</feature>
<comment type="subcellular location">
    <subcellularLocation>
        <location evidence="6">Nucleus</location>
        <location evidence="6">Nucleolus</location>
    </subcellularLocation>
</comment>
<dbReference type="Pfam" id="PF05285">
    <property type="entry name" value="SDA1_dom"/>
    <property type="match status" value="1"/>
</dbReference>
<reference evidence="11 12" key="1">
    <citation type="submission" date="2018-03" db="EMBL/GenBank/DDBJ databases">
        <title>Genomes of Pezizomycetes fungi and the evolution of truffles.</title>
        <authorList>
            <person name="Murat C."/>
            <person name="Payen T."/>
            <person name="Noel B."/>
            <person name="Kuo A."/>
            <person name="Martin F.M."/>
        </authorList>
    </citation>
    <scope>NUCLEOTIDE SEQUENCE [LARGE SCALE GENOMIC DNA]</scope>
    <source>
        <strain evidence="11">091103-1</strain>
    </source>
</reference>
<dbReference type="STRING" id="42249.A0A317SXG3"/>
<evidence type="ECO:0000313" key="12">
    <source>
        <dbReference type="Proteomes" id="UP000246991"/>
    </source>
</evidence>
<evidence type="ECO:0000256" key="1">
    <source>
        <dbReference type="ARBA" id="ARBA00005783"/>
    </source>
</evidence>
<dbReference type="Proteomes" id="UP000246991">
    <property type="component" value="Unassembled WGS sequence"/>
</dbReference>
<evidence type="ECO:0000256" key="4">
    <source>
        <dbReference type="ARBA" id="ARBA00022927"/>
    </source>
</evidence>
<feature type="domain" description="SDA1 C-terminal" evidence="10">
    <location>
        <begin position="700"/>
        <end position="744"/>
    </location>
</feature>
<dbReference type="Pfam" id="PF08158">
    <property type="entry name" value="SDA1_HEAT"/>
    <property type="match status" value="1"/>
</dbReference>
<dbReference type="GO" id="GO:0000055">
    <property type="term" value="P:ribosomal large subunit export from nucleus"/>
    <property type="evidence" value="ECO:0007669"/>
    <property type="project" value="UniProtKB-UniRule"/>
</dbReference>
<comment type="function">
    <text evidence="6">Required for 60S pre-ribosomal subunits export to the cytoplasm.</text>
</comment>
<gene>
    <name evidence="11" type="ORF">C7212DRAFT_357227</name>
</gene>
<sequence>MAKRKRAGLVKLTNLPMLQNLIRRDPPSYREEFILQYRHYESQRDIFMSQPEGNSGETFADLVGFMSQVTSCYPDLTQNFPSDLAGLLSKHHNVLHHELREKLVQSLVLLRNKDIIPSTTLLQTLFPILTVTTSKALRTQIYSTAISDLRSSNAKIKNHKLNKTVQTVLFGLVEAGKDDAGSVAGLWAVKLTRELWKRRVWDDGRTVEIMKEASLCANPKVMGGGIRFFLGVDQEMEEQEDSEDDGAVDIGRAKHQVGINKKTNKKKRQLEKAYALLKKREKNKNKPHPLNFSALHLLHDPQGFAEALFSKHLSRNNKLTIEQKLLVLQLTSRLVGLHKLSVLGLYSYLLKFLTPRQRDVTQFLVCCAQASHDLVPPDVLEPIVKKIADEFVSEGVAGEVATAGLNGIREICARAPLAMNVTLLQDLTEYKGSKDKGVMMAARGLIGLYREVAPEMLGKKDRGKVATMDMKSREALRFGIEKKGVIEGLELLEEWKAEQKQLKKAAIGGIETEAVDEGECEEEWEDEEDDDPEDGDSEDDANWAGWEVEEDDSGGDETGWINVASDDEIQISDSESEGEDHKPKKKTKVGDEQIEGSLREVGVEEKKVSTLATTKILTPADFAKLAELRTAAGLERLMGKKQITNILSRITNEDAVDAGAIKGPQKRGKSDKEARLAAVMEGREGREKFGSKKGKRDKTHSTTNKEKARKKNFTMMKSKAKGKQKRSLVEKQRVLRAHAEKQKKSKRKG</sequence>
<name>A0A317SXG3_9PEZI</name>
<accession>A0A317SXG3</accession>
<organism evidence="11 12">
    <name type="scientific">Tuber magnatum</name>
    <name type="common">white Piedmont truffle</name>
    <dbReference type="NCBI Taxonomy" id="42249"/>
    <lineage>
        <taxon>Eukaryota</taxon>
        <taxon>Fungi</taxon>
        <taxon>Dikarya</taxon>
        <taxon>Ascomycota</taxon>
        <taxon>Pezizomycotina</taxon>
        <taxon>Pezizomycetes</taxon>
        <taxon>Pezizales</taxon>
        <taxon>Tuberaceae</taxon>
        <taxon>Tuber</taxon>
    </lineage>
</organism>
<keyword evidence="4 6" id="KW-0653">Protein transport</keyword>